<dbReference type="SUPFAM" id="SSF82171">
    <property type="entry name" value="DPP6 N-terminal domain-like"/>
    <property type="match status" value="1"/>
</dbReference>
<feature type="domain" description="OmpA-like" evidence="7">
    <location>
        <begin position="514"/>
        <end position="635"/>
    </location>
</feature>
<dbReference type="PRINTS" id="PR01021">
    <property type="entry name" value="OMPADOMAIN"/>
</dbReference>
<dbReference type="AlphaFoldDB" id="A0A562KJ13"/>
<proteinExistence type="predicted"/>
<dbReference type="Pfam" id="PF13620">
    <property type="entry name" value="CarboxypepD_reg"/>
    <property type="match status" value="1"/>
</dbReference>
<sequence>MKTIYIILSIIGFSFSVWSQNAQIAEADKKYNKYSYVDAIEIYEKVAEKGYESPELFQKLGNAYYFNSNLLTAAKWYGKLFELNPEQEPEYYFRYAQALKASEEYEKSDAYMAKFYEKSPDSRAKLYAENKDYLKDIEIHSGKFTVTPTDINSEFSDFGTAFFGDKIVYSSSRKEGALYKKINPWTEQNYRDLYVVEKDNAYKLSSPVNFSNVINTKYNESTPVFSKDGKTIYFTRNNFNSGRKGKADDKSTLIKIYKASLIDGNWTNVKELPFCSDDYSTAHPALSFDEKTLYFVSDMPGGFGSSDLYKVNIDGNGNFGKPENLGKTINTESKETFPFLDDDNNLYFASDGYPGLGGLDIYKAKITATGYEKPMNMGKPINSPLDDFCIIMDKEHKGYLSSNRIGSVGYDDIYSFTKCNYIVEGFITDVKTGEILIDATVEIFDENRKKVTETKSNALGKYSLAIECRENYTIRASKKDYESAEKMFVSENVDNLSIVNLALDRNVFLVETGTDLAKVFDISLIYFDLDKWNIRPDAAKDLEKIIAVMKQNPDMKVDIRSHTDSRQTHKYNETLSNRRAKATMDFMIKNGIDKSRLTAKGYGETELVNECKDNVPCSEAQHQKNRRSEFIILKM</sequence>
<evidence type="ECO:0000256" key="6">
    <source>
        <dbReference type="SAM" id="SignalP"/>
    </source>
</evidence>
<feature type="signal peptide" evidence="6">
    <location>
        <begin position="1"/>
        <end position="19"/>
    </location>
</feature>
<dbReference type="InterPro" id="IPR011990">
    <property type="entry name" value="TPR-like_helical_dom_sf"/>
</dbReference>
<organism evidence="8 9">
    <name type="scientific">Flavobacterium cheniae</name>
    <dbReference type="NCBI Taxonomy" id="295428"/>
    <lineage>
        <taxon>Bacteria</taxon>
        <taxon>Pseudomonadati</taxon>
        <taxon>Bacteroidota</taxon>
        <taxon>Flavobacteriia</taxon>
        <taxon>Flavobacteriales</taxon>
        <taxon>Flavobacteriaceae</taxon>
        <taxon>Flavobacterium</taxon>
    </lineage>
</organism>
<feature type="repeat" description="TPR" evidence="4">
    <location>
        <begin position="54"/>
        <end position="87"/>
    </location>
</feature>
<dbReference type="InterPro" id="IPR006665">
    <property type="entry name" value="OmpA-like"/>
</dbReference>
<dbReference type="Gene3D" id="2.120.10.30">
    <property type="entry name" value="TolB, C-terminal domain"/>
    <property type="match status" value="1"/>
</dbReference>
<dbReference type="PANTHER" id="PTHR30329:SF21">
    <property type="entry name" value="LIPOPROTEIN YIAD-RELATED"/>
    <property type="match status" value="1"/>
</dbReference>
<dbReference type="PROSITE" id="PS51123">
    <property type="entry name" value="OMPA_2"/>
    <property type="match status" value="1"/>
</dbReference>
<evidence type="ECO:0000256" key="4">
    <source>
        <dbReference type="PROSITE-ProRule" id="PRU00339"/>
    </source>
</evidence>
<dbReference type="InterPro" id="IPR006664">
    <property type="entry name" value="OMP_bac"/>
</dbReference>
<dbReference type="Gene3D" id="1.25.40.10">
    <property type="entry name" value="Tetratricopeptide repeat domain"/>
    <property type="match status" value="1"/>
</dbReference>
<dbReference type="SUPFAM" id="SSF49464">
    <property type="entry name" value="Carboxypeptidase regulatory domain-like"/>
    <property type="match status" value="1"/>
</dbReference>
<keyword evidence="3" id="KW-0998">Cell outer membrane</keyword>
<evidence type="ECO:0000259" key="7">
    <source>
        <dbReference type="PROSITE" id="PS51123"/>
    </source>
</evidence>
<dbReference type="InterPro" id="IPR011042">
    <property type="entry name" value="6-blade_b-propeller_TolB-like"/>
</dbReference>
<comment type="caution">
    <text evidence="8">The sequence shown here is derived from an EMBL/GenBank/DDBJ whole genome shotgun (WGS) entry which is preliminary data.</text>
</comment>
<dbReference type="SUPFAM" id="SSF48452">
    <property type="entry name" value="TPR-like"/>
    <property type="match status" value="1"/>
</dbReference>
<dbReference type="Pfam" id="PF00691">
    <property type="entry name" value="OmpA"/>
    <property type="match status" value="1"/>
</dbReference>
<evidence type="ECO:0000256" key="3">
    <source>
        <dbReference type="ARBA" id="ARBA00023237"/>
    </source>
</evidence>
<comment type="subcellular location">
    <subcellularLocation>
        <location evidence="1">Cell outer membrane</location>
    </subcellularLocation>
</comment>
<accession>A0A562KJ13</accession>
<keyword evidence="4" id="KW-0802">TPR repeat</keyword>
<dbReference type="InterPro" id="IPR019734">
    <property type="entry name" value="TPR_rpt"/>
</dbReference>
<evidence type="ECO:0000256" key="5">
    <source>
        <dbReference type="PROSITE-ProRule" id="PRU00473"/>
    </source>
</evidence>
<dbReference type="CDD" id="cd07185">
    <property type="entry name" value="OmpA_C-like"/>
    <property type="match status" value="1"/>
</dbReference>
<dbReference type="GO" id="GO:0009279">
    <property type="term" value="C:cell outer membrane"/>
    <property type="evidence" value="ECO:0007669"/>
    <property type="project" value="UniProtKB-SubCell"/>
</dbReference>
<dbReference type="EMBL" id="VLKM01000004">
    <property type="protein sequence ID" value="TWH95366.1"/>
    <property type="molecule type" value="Genomic_DNA"/>
</dbReference>
<dbReference type="PANTHER" id="PTHR30329">
    <property type="entry name" value="STATOR ELEMENT OF FLAGELLAR MOTOR COMPLEX"/>
    <property type="match status" value="1"/>
</dbReference>
<protein>
    <submittedName>
        <fullName evidence="8">WD40 repeat protein</fullName>
    </submittedName>
</protein>
<dbReference type="InterPro" id="IPR036737">
    <property type="entry name" value="OmpA-like_sf"/>
</dbReference>
<gene>
    <name evidence="8" type="ORF">IP97_01040</name>
</gene>
<dbReference type="RefSeq" id="WP_133607095.1">
    <property type="nucleotide sequence ID" value="NZ_SNZC01000001.1"/>
</dbReference>
<name>A0A562KJ13_9FLAO</name>
<dbReference type="PROSITE" id="PS50005">
    <property type="entry name" value="TPR"/>
    <property type="match status" value="1"/>
</dbReference>
<keyword evidence="2 5" id="KW-0472">Membrane</keyword>
<dbReference type="Pfam" id="PF07676">
    <property type="entry name" value="PD40"/>
    <property type="match status" value="2"/>
</dbReference>
<keyword evidence="9" id="KW-1185">Reference proteome</keyword>
<dbReference type="Proteomes" id="UP000315312">
    <property type="component" value="Unassembled WGS sequence"/>
</dbReference>
<keyword evidence="6" id="KW-0732">Signal</keyword>
<evidence type="ECO:0000256" key="2">
    <source>
        <dbReference type="ARBA" id="ARBA00023136"/>
    </source>
</evidence>
<dbReference type="SUPFAM" id="SSF103088">
    <property type="entry name" value="OmpA-like"/>
    <property type="match status" value="1"/>
</dbReference>
<dbReference type="InterPro" id="IPR008969">
    <property type="entry name" value="CarboxyPept-like_regulatory"/>
</dbReference>
<dbReference type="InterPro" id="IPR050330">
    <property type="entry name" value="Bact_OuterMem_StrucFunc"/>
</dbReference>
<evidence type="ECO:0000313" key="8">
    <source>
        <dbReference type="EMBL" id="TWH95366.1"/>
    </source>
</evidence>
<dbReference type="Gene3D" id="3.30.1330.60">
    <property type="entry name" value="OmpA-like domain"/>
    <property type="match status" value="1"/>
</dbReference>
<feature type="chain" id="PRO_5022881453" evidence="6">
    <location>
        <begin position="20"/>
        <end position="635"/>
    </location>
</feature>
<reference evidence="8 9" key="1">
    <citation type="journal article" date="2015" name="Stand. Genomic Sci.">
        <title>Genomic Encyclopedia of Bacterial and Archaeal Type Strains, Phase III: the genomes of soil and plant-associated and newly described type strains.</title>
        <authorList>
            <person name="Whitman W.B."/>
            <person name="Woyke T."/>
            <person name="Klenk H.P."/>
            <person name="Zhou Y."/>
            <person name="Lilburn T.G."/>
            <person name="Beck B.J."/>
            <person name="De Vos P."/>
            <person name="Vandamme P."/>
            <person name="Eisen J.A."/>
            <person name="Garrity G."/>
            <person name="Hugenholtz P."/>
            <person name="Kyrpides N.C."/>
        </authorList>
    </citation>
    <scope>NUCLEOTIDE SEQUENCE [LARGE SCALE GENOMIC DNA]</scope>
    <source>
        <strain evidence="8 9">CGMCC 1.6844</strain>
    </source>
</reference>
<dbReference type="OrthoDB" id="9809364at2"/>
<evidence type="ECO:0000313" key="9">
    <source>
        <dbReference type="Proteomes" id="UP000315312"/>
    </source>
</evidence>
<dbReference type="Gene3D" id="2.60.40.1120">
    <property type="entry name" value="Carboxypeptidase-like, regulatory domain"/>
    <property type="match status" value="1"/>
</dbReference>
<evidence type="ECO:0000256" key="1">
    <source>
        <dbReference type="ARBA" id="ARBA00004442"/>
    </source>
</evidence>
<dbReference type="InterPro" id="IPR011659">
    <property type="entry name" value="WD40"/>
</dbReference>